<keyword evidence="3" id="KW-1003">Cell membrane</keyword>
<evidence type="ECO:0000256" key="4">
    <source>
        <dbReference type="ARBA" id="ARBA00022519"/>
    </source>
</evidence>
<dbReference type="FunFam" id="1.20.81.30:FF:000001">
    <property type="entry name" value="Type II secretion system protein F"/>
    <property type="match status" value="1"/>
</dbReference>
<dbReference type="InterPro" id="IPR018076">
    <property type="entry name" value="T2SS_GspF_dom"/>
</dbReference>
<feature type="domain" description="Type II secretion system protein GspF" evidence="9">
    <location>
        <begin position="39"/>
        <end position="161"/>
    </location>
</feature>
<evidence type="ECO:0000256" key="7">
    <source>
        <dbReference type="ARBA" id="ARBA00023136"/>
    </source>
</evidence>
<evidence type="ECO:0000259" key="9">
    <source>
        <dbReference type="Pfam" id="PF00482"/>
    </source>
</evidence>
<dbReference type="PANTHER" id="PTHR30012:SF7">
    <property type="entry name" value="PROTEIN TRANSPORT PROTEIN HOFC HOMOLOG"/>
    <property type="match status" value="1"/>
</dbReference>
<dbReference type="Gene3D" id="1.20.81.30">
    <property type="entry name" value="Type II secretion system (T2SS), domain F"/>
    <property type="match status" value="1"/>
</dbReference>
<feature type="non-terminal residue" evidence="10">
    <location>
        <position position="211"/>
    </location>
</feature>
<feature type="transmembrane region" description="Helical" evidence="8">
    <location>
        <begin position="180"/>
        <end position="205"/>
    </location>
</feature>
<comment type="similarity">
    <text evidence="2">Belongs to the GSP F family.</text>
</comment>
<feature type="transmembrane region" description="Helical" evidence="8">
    <location>
        <begin position="138"/>
        <end position="160"/>
    </location>
</feature>
<accession>A0A850NSE4</accession>
<dbReference type="EMBL" id="JABXXQ010000846">
    <property type="protein sequence ID" value="NVN32423.1"/>
    <property type="molecule type" value="Genomic_DNA"/>
</dbReference>
<keyword evidence="7 8" id="KW-0472">Membrane</keyword>
<evidence type="ECO:0000256" key="2">
    <source>
        <dbReference type="ARBA" id="ARBA00005745"/>
    </source>
</evidence>
<evidence type="ECO:0000256" key="8">
    <source>
        <dbReference type="SAM" id="Phobius"/>
    </source>
</evidence>
<gene>
    <name evidence="10" type="ORF">HUK83_19025</name>
</gene>
<evidence type="ECO:0000256" key="3">
    <source>
        <dbReference type="ARBA" id="ARBA00022475"/>
    </source>
</evidence>
<name>A0A850NSE4_9PROT</name>
<evidence type="ECO:0000256" key="5">
    <source>
        <dbReference type="ARBA" id="ARBA00022692"/>
    </source>
</evidence>
<reference evidence="10 11" key="1">
    <citation type="submission" date="2020-06" db="EMBL/GenBank/DDBJ databases">
        <title>Description of novel acetic acid bacteria.</title>
        <authorList>
            <person name="Sombolestani A."/>
        </authorList>
    </citation>
    <scope>NUCLEOTIDE SEQUENCE [LARGE SCALE GENOMIC DNA]</scope>
    <source>
        <strain evidence="10 11">LMG 26838</strain>
    </source>
</reference>
<organism evidence="10 11">
    <name type="scientific">Endobacter medicaginis</name>
    <dbReference type="NCBI Taxonomy" id="1181271"/>
    <lineage>
        <taxon>Bacteria</taxon>
        <taxon>Pseudomonadati</taxon>
        <taxon>Pseudomonadota</taxon>
        <taxon>Alphaproteobacteria</taxon>
        <taxon>Acetobacterales</taxon>
        <taxon>Acetobacteraceae</taxon>
        <taxon>Endobacter</taxon>
    </lineage>
</organism>
<dbReference type="PANTHER" id="PTHR30012">
    <property type="entry name" value="GENERAL SECRETION PATHWAY PROTEIN"/>
    <property type="match status" value="1"/>
</dbReference>
<evidence type="ECO:0000256" key="1">
    <source>
        <dbReference type="ARBA" id="ARBA00004429"/>
    </source>
</evidence>
<sequence length="211" mass="21904">AQGRMPLSITADRGGVSLTLPGLSLGSGGLSRSELAHLTRELSIMLGAGQDLDRALRFLIETTKARRPREVLGRVRAHLRDGGPLSGALAREPGSFSRLYVGMVRAGEAGGTLGPTLDRLASVLERERALSASVQSAMIYPTLLIVAAIGSIGLLLTQVLPQFVPLFAESGAELPASTRFVIALGAIVGASWLPALVVAVAAFFAGRALLA</sequence>
<dbReference type="PRINTS" id="PR00812">
    <property type="entry name" value="BCTERIALGSPF"/>
</dbReference>
<protein>
    <submittedName>
        <fullName evidence="10">Type II secretion system F family protein</fullName>
    </submittedName>
</protein>
<comment type="subcellular location">
    <subcellularLocation>
        <location evidence="1">Cell inner membrane</location>
        <topology evidence="1">Multi-pass membrane protein</topology>
    </subcellularLocation>
</comment>
<keyword evidence="4" id="KW-0997">Cell inner membrane</keyword>
<feature type="non-terminal residue" evidence="10">
    <location>
        <position position="1"/>
    </location>
</feature>
<keyword evidence="5 8" id="KW-0812">Transmembrane</keyword>
<dbReference type="Proteomes" id="UP000565205">
    <property type="component" value="Unassembled WGS sequence"/>
</dbReference>
<evidence type="ECO:0000313" key="10">
    <source>
        <dbReference type="EMBL" id="NVN32423.1"/>
    </source>
</evidence>
<comment type="caution">
    <text evidence="10">The sequence shown here is derived from an EMBL/GenBank/DDBJ whole genome shotgun (WGS) entry which is preliminary data.</text>
</comment>
<dbReference type="AlphaFoldDB" id="A0A850NSE4"/>
<evidence type="ECO:0000313" key="11">
    <source>
        <dbReference type="Proteomes" id="UP000565205"/>
    </source>
</evidence>
<evidence type="ECO:0000256" key="6">
    <source>
        <dbReference type="ARBA" id="ARBA00022989"/>
    </source>
</evidence>
<dbReference type="GO" id="GO:0005886">
    <property type="term" value="C:plasma membrane"/>
    <property type="evidence" value="ECO:0007669"/>
    <property type="project" value="UniProtKB-SubCell"/>
</dbReference>
<proteinExistence type="inferred from homology"/>
<dbReference type="InterPro" id="IPR042094">
    <property type="entry name" value="T2SS_GspF_sf"/>
</dbReference>
<dbReference type="Pfam" id="PF00482">
    <property type="entry name" value="T2SSF"/>
    <property type="match status" value="1"/>
</dbReference>
<dbReference type="InterPro" id="IPR003004">
    <property type="entry name" value="GspF/PilC"/>
</dbReference>
<keyword evidence="6 8" id="KW-1133">Transmembrane helix</keyword>
<dbReference type="GO" id="GO:0015628">
    <property type="term" value="P:protein secretion by the type II secretion system"/>
    <property type="evidence" value="ECO:0007669"/>
    <property type="project" value="TreeGrafter"/>
</dbReference>